<organism evidence="2">
    <name type="scientific">Cuerna arida</name>
    <dbReference type="NCBI Taxonomy" id="1464854"/>
    <lineage>
        <taxon>Eukaryota</taxon>
        <taxon>Metazoa</taxon>
        <taxon>Ecdysozoa</taxon>
        <taxon>Arthropoda</taxon>
        <taxon>Hexapoda</taxon>
        <taxon>Insecta</taxon>
        <taxon>Pterygota</taxon>
        <taxon>Neoptera</taxon>
        <taxon>Paraneoptera</taxon>
        <taxon>Hemiptera</taxon>
        <taxon>Auchenorrhyncha</taxon>
        <taxon>Membracoidea</taxon>
        <taxon>Cicadellidae</taxon>
        <taxon>Cicadellinae</taxon>
        <taxon>Proconiini</taxon>
        <taxon>Cuerna</taxon>
    </lineage>
</organism>
<dbReference type="InterPro" id="IPR048367">
    <property type="entry name" value="TNP-like_RNaseH_C"/>
</dbReference>
<accession>A0A1B6ELJ5</accession>
<dbReference type="PANTHER" id="PTHR47577">
    <property type="entry name" value="THAP DOMAIN-CONTAINING PROTEIN 6"/>
    <property type="match status" value="1"/>
</dbReference>
<reference evidence="2" key="1">
    <citation type="submission" date="2015-11" db="EMBL/GenBank/DDBJ databases">
        <title>De novo transcriptome assembly of four potential Pierce s Disease insect vectors from Arizona vineyards.</title>
        <authorList>
            <person name="Tassone E.E."/>
        </authorList>
    </citation>
    <scope>NUCLEOTIDE SEQUENCE</scope>
</reference>
<dbReference type="AlphaFoldDB" id="A0A1B6ELJ5"/>
<feature type="non-terminal residue" evidence="2">
    <location>
        <position position="150"/>
    </location>
</feature>
<gene>
    <name evidence="2" type="ORF">g.10079</name>
</gene>
<proteinExistence type="predicted"/>
<sequence>GFITNINAIQILTSISFDELQFKYILTYKFSQDHLELLFSCIRSCGGHNNNPNVKQFQWALRKLVFRNSVTASQNSNCLIFDDITQDCVMNNIIINDQVKNSDLEEDEVLPLTSMLELDSTNSYYRDNILYYICGYIVRKISPNLKCDDC</sequence>
<dbReference type="Pfam" id="PF21789">
    <property type="entry name" value="TNP-like_RNaseH_C"/>
    <property type="match status" value="1"/>
</dbReference>
<feature type="domain" description="Transposable element P transposase-like RNase H C-terminal" evidence="1">
    <location>
        <begin position="28"/>
        <end position="60"/>
    </location>
</feature>
<dbReference type="EMBL" id="GECZ01030965">
    <property type="protein sequence ID" value="JAS38804.1"/>
    <property type="molecule type" value="Transcribed_RNA"/>
</dbReference>
<name>A0A1B6ELJ5_9HEMI</name>
<evidence type="ECO:0000259" key="1">
    <source>
        <dbReference type="Pfam" id="PF21789"/>
    </source>
</evidence>
<dbReference type="PANTHER" id="PTHR47577:SF2">
    <property type="entry name" value="THAP DOMAIN CONTAINING 9"/>
    <property type="match status" value="1"/>
</dbReference>
<evidence type="ECO:0000313" key="2">
    <source>
        <dbReference type="EMBL" id="JAS38804.1"/>
    </source>
</evidence>
<protein>
    <recommendedName>
        <fullName evidence="1">Transposable element P transposase-like RNase H C-terminal domain-containing protein</fullName>
    </recommendedName>
</protein>
<feature type="non-terminal residue" evidence="2">
    <location>
        <position position="1"/>
    </location>
</feature>